<dbReference type="EMBL" id="JAHOPB010000001">
    <property type="protein sequence ID" value="MBU8872928.1"/>
    <property type="molecule type" value="Genomic_DNA"/>
</dbReference>
<reference evidence="2 3" key="1">
    <citation type="submission" date="2021-06" db="EMBL/GenBank/DDBJ databases">
        <authorList>
            <person name="Lee D.H."/>
        </authorList>
    </citation>
    <scope>NUCLEOTIDE SEQUENCE [LARGE SCALE GENOMIC DNA]</scope>
    <source>
        <strain evidence="2 3">MMS21-HV4-11</strain>
    </source>
</reference>
<sequence>MRRIVPILVAVLHPGWALADEGGASVWLPGQFASFAAVPGDPGFSVESIIYTRNASALAGTSFSRGGGLLAGLSVNEQYVYLTPTYTFATPVLNGQMSLGVTFSAGQSGASVWGVLAGPGGRSLSTSSSDSASGISDLYPMGSLKWQLGDHNAMVYVMGSVPTGSYDPNRLAGVGLGHWAIDWGLGYTFLAPTGFEFSVTAGLTYNFINPQTGYQSGMDAHVDLGVSYSFSETLYAGAVAYIYNQLSPDTGGSARLGDFRSSVAGAGPQIGWSFTGAGMAFDVNLRGYKEFAAHNRPEGWNAYLTLSIGALPRKKAD</sequence>
<protein>
    <submittedName>
        <fullName evidence="2">Transporter</fullName>
    </submittedName>
</protein>
<organism evidence="2 3">
    <name type="scientific">Reyranella humidisoli</name>
    <dbReference type="NCBI Taxonomy" id="2849149"/>
    <lineage>
        <taxon>Bacteria</taxon>
        <taxon>Pseudomonadati</taxon>
        <taxon>Pseudomonadota</taxon>
        <taxon>Alphaproteobacteria</taxon>
        <taxon>Hyphomicrobiales</taxon>
        <taxon>Reyranellaceae</taxon>
        <taxon>Reyranella</taxon>
    </lineage>
</organism>
<evidence type="ECO:0000313" key="3">
    <source>
        <dbReference type="Proteomes" id="UP000727907"/>
    </source>
</evidence>
<keyword evidence="3" id="KW-1185">Reference proteome</keyword>
<gene>
    <name evidence="2" type="ORF">KQ910_04095</name>
</gene>
<feature type="signal peptide" evidence="1">
    <location>
        <begin position="1"/>
        <end position="19"/>
    </location>
</feature>
<dbReference type="Pfam" id="PF13557">
    <property type="entry name" value="Phenol_MetA_deg"/>
    <property type="match status" value="1"/>
</dbReference>
<comment type="caution">
    <text evidence="2">The sequence shown here is derived from an EMBL/GenBank/DDBJ whole genome shotgun (WGS) entry which is preliminary data.</text>
</comment>
<dbReference type="RefSeq" id="WP_216957203.1">
    <property type="nucleotide sequence ID" value="NZ_JAHOPB010000001.1"/>
</dbReference>
<evidence type="ECO:0000256" key="1">
    <source>
        <dbReference type="SAM" id="SignalP"/>
    </source>
</evidence>
<evidence type="ECO:0000313" key="2">
    <source>
        <dbReference type="EMBL" id="MBU8872928.1"/>
    </source>
</evidence>
<proteinExistence type="predicted"/>
<keyword evidence="1" id="KW-0732">Signal</keyword>
<dbReference type="InterPro" id="IPR025737">
    <property type="entry name" value="FApF"/>
</dbReference>
<dbReference type="Proteomes" id="UP000727907">
    <property type="component" value="Unassembled WGS sequence"/>
</dbReference>
<accession>A0ABS6II18</accession>
<name>A0ABS6II18_9HYPH</name>
<feature type="chain" id="PRO_5046229388" evidence="1">
    <location>
        <begin position="20"/>
        <end position="317"/>
    </location>
</feature>